<dbReference type="FunFam" id="3.40.190.10:FF:000103">
    <property type="entry name" value="Glutamate receptor"/>
    <property type="match status" value="1"/>
</dbReference>
<comment type="subcellular location">
    <subcellularLocation>
        <location evidence="1">Membrane</location>
        <topology evidence="1">Multi-pass membrane protein</topology>
    </subcellularLocation>
</comment>
<organism evidence="13 14">
    <name type="scientific">Dioscorea zingiberensis</name>
    <dbReference type="NCBI Taxonomy" id="325984"/>
    <lineage>
        <taxon>Eukaryota</taxon>
        <taxon>Viridiplantae</taxon>
        <taxon>Streptophyta</taxon>
        <taxon>Embryophyta</taxon>
        <taxon>Tracheophyta</taxon>
        <taxon>Spermatophyta</taxon>
        <taxon>Magnoliopsida</taxon>
        <taxon>Liliopsida</taxon>
        <taxon>Dioscoreales</taxon>
        <taxon>Dioscoreaceae</taxon>
        <taxon>Dioscorea</taxon>
    </lineage>
</organism>
<keyword evidence="7" id="KW-0675">Receptor</keyword>
<evidence type="ECO:0000313" key="14">
    <source>
        <dbReference type="Proteomes" id="UP001085076"/>
    </source>
</evidence>
<dbReference type="SUPFAM" id="SSF53822">
    <property type="entry name" value="Periplasmic binding protein-like I"/>
    <property type="match status" value="1"/>
</dbReference>
<protein>
    <recommendedName>
        <fullName evidence="15">Receptor ligand binding region domain-containing protein</fullName>
    </recommendedName>
</protein>
<dbReference type="SUPFAM" id="SSF53850">
    <property type="entry name" value="Periplasmic binding protein-like II"/>
    <property type="match status" value="1"/>
</dbReference>
<keyword evidence="8" id="KW-0325">Glycoprotein</keyword>
<evidence type="ECO:0000256" key="7">
    <source>
        <dbReference type="ARBA" id="ARBA00023170"/>
    </source>
</evidence>
<keyword evidence="10" id="KW-0407">Ion channel</keyword>
<sequence>MQSPFFIRTGINDTSQANVLASLVQHFRWKQVVPIYADTDFGNRIIPHLIDAFVEVDAHVPYRSPIPISASDADIGKELEKLKEMQTRVFIVHMEYSLGFKLFSNAKKAGMMGKGYVWITTYGLTDIVDLMGPSATNVIQGVLGIKPYITENNKKLQDFKARWRKRFELENPFADQVTDPSTVFGLWAYDTVWALATAAENVSATNYTFSMNNVRNNSSDLESIGQSQIGSELTQEISNTKFYGISGKFHLDYGVSQRLNSMDDVEVLRWPGGFPDPPKGWEWPTNGQTLRIGIPVKPGFPKFVNVSNNSNSCPTGYCIEVFDHAIDSLPYNVTYKYFPFANPKDPNQMKGTYDDLVYQIYLKNFDAVVSDITIIANRSQYVDFTLPYIESYMCMVVPVKDEHRKNAWTFAEPLSTDL</sequence>
<dbReference type="AlphaFoldDB" id="A0A9D5D5S0"/>
<evidence type="ECO:0000256" key="6">
    <source>
        <dbReference type="ARBA" id="ARBA00023136"/>
    </source>
</evidence>
<gene>
    <name evidence="13" type="ORF">J5N97_003338</name>
</gene>
<evidence type="ECO:0000256" key="2">
    <source>
        <dbReference type="ARBA" id="ARBA00022448"/>
    </source>
</evidence>
<dbReference type="Gene3D" id="3.40.50.2300">
    <property type="match status" value="1"/>
</dbReference>
<dbReference type="GO" id="GO:0016020">
    <property type="term" value="C:membrane"/>
    <property type="evidence" value="ECO:0007669"/>
    <property type="project" value="UniProtKB-SubCell"/>
</dbReference>
<dbReference type="GO" id="GO:0015276">
    <property type="term" value="F:ligand-gated monoatomic ion channel activity"/>
    <property type="evidence" value="ECO:0007669"/>
    <property type="project" value="InterPro"/>
</dbReference>
<dbReference type="InterPro" id="IPR019594">
    <property type="entry name" value="Glu/Gly-bd"/>
</dbReference>
<evidence type="ECO:0008006" key="15">
    <source>
        <dbReference type="Google" id="ProtNLM"/>
    </source>
</evidence>
<evidence type="ECO:0000256" key="10">
    <source>
        <dbReference type="ARBA" id="ARBA00023303"/>
    </source>
</evidence>
<evidence type="ECO:0000256" key="9">
    <source>
        <dbReference type="ARBA" id="ARBA00023286"/>
    </source>
</evidence>
<evidence type="ECO:0000256" key="4">
    <source>
        <dbReference type="ARBA" id="ARBA00022989"/>
    </source>
</evidence>
<evidence type="ECO:0000256" key="3">
    <source>
        <dbReference type="ARBA" id="ARBA00022692"/>
    </source>
</evidence>
<dbReference type="InterPro" id="IPR015683">
    <property type="entry name" value="Ionotropic_Glu_rcpt"/>
</dbReference>
<comment type="caution">
    <text evidence="13">The sequence shown here is derived from an EMBL/GenBank/DDBJ whole genome shotgun (WGS) entry which is preliminary data.</text>
</comment>
<evidence type="ECO:0000313" key="13">
    <source>
        <dbReference type="EMBL" id="KAJ0984982.1"/>
    </source>
</evidence>
<dbReference type="Gene3D" id="3.40.190.10">
    <property type="entry name" value="Periplasmic binding protein-like II"/>
    <property type="match status" value="1"/>
</dbReference>
<dbReference type="Pfam" id="PF10613">
    <property type="entry name" value="Lig_chan-Glu_bd"/>
    <property type="match status" value="1"/>
</dbReference>
<dbReference type="Proteomes" id="UP001085076">
    <property type="component" value="Miscellaneous, Linkage group lg01"/>
</dbReference>
<dbReference type="Pfam" id="PF01094">
    <property type="entry name" value="ANF_receptor"/>
    <property type="match status" value="1"/>
</dbReference>
<evidence type="ECO:0000256" key="5">
    <source>
        <dbReference type="ARBA" id="ARBA00023065"/>
    </source>
</evidence>
<evidence type="ECO:0000256" key="8">
    <source>
        <dbReference type="ARBA" id="ARBA00023180"/>
    </source>
</evidence>
<evidence type="ECO:0000259" key="11">
    <source>
        <dbReference type="Pfam" id="PF01094"/>
    </source>
</evidence>
<reference evidence="13" key="2">
    <citation type="journal article" date="2022" name="Hortic Res">
        <title>The genome of Dioscorea zingiberensis sheds light on the biosynthesis, origin and evolution of the medicinally important diosgenin saponins.</title>
        <authorList>
            <person name="Li Y."/>
            <person name="Tan C."/>
            <person name="Li Z."/>
            <person name="Guo J."/>
            <person name="Li S."/>
            <person name="Chen X."/>
            <person name="Wang C."/>
            <person name="Dai X."/>
            <person name="Yang H."/>
            <person name="Song W."/>
            <person name="Hou L."/>
            <person name="Xu J."/>
            <person name="Tong Z."/>
            <person name="Xu A."/>
            <person name="Yuan X."/>
            <person name="Wang W."/>
            <person name="Yang Q."/>
            <person name="Chen L."/>
            <person name="Sun Z."/>
            <person name="Wang K."/>
            <person name="Pan B."/>
            <person name="Chen J."/>
            <person name="Bao Y."/>
            <person name="Liu F."/>
            <person name="Qi X."/>
            <person name="Gang D.R."/>
            <person name="Wen J."/>
            <person name="Li J."/>
        </authorList>
    </citation>
    <scope>NUCLEOTIDE SEQUENCE</scope>
    <source>
        <strain evidence="13">Dzin_1.0</strain>
    </source>
</reference>
<dbReference type="PANTHER" id="PTHR34836">
    <property type="entry name" value="OS06G0188250 PROTEIN"/>
    <property type="match status" value="1"/>
</dbReference>
<dbReference type="PANTHER" id="PTHR34836:SF9">
    <property type="entry name" value="RECEPTOR LIGAND BINDING REGION DOMAIN-CONTAINING PROTEIN"/>
    <property type="match status" value="1"/>
</dbReference>
<keyword evidence="4" id="KW-1133">Transmembrane helix</keyword>
<keyword evidence="2" id="KW-0813">Transport</keyword>
<dbReference type="OrthoDB" id="5984008at2759"/>
<proteinExistence type="predicted"/>
<keyword evidence="9" id="KW-1071">Ligand-gated ion channel</keyword>
<accession>A0A9D5D5S0</accession>
<evidence type="ECO:0000259" key="12">
    <source>
        <dbReference type="Pfam" id="PF10613"/>
    </source>
</evidence>
<dbReference type="EMBL" id="JAGGNH010000001">
    <property type="protein sequence ID" value="KAJ0984982.1"/>
    <property type="molecule type" value="Genomic_DNA"/>
</dbReference>
<dbReference type="InterPro" id="IPR001828">
    <property type="entry name" value="ANF_lig-bd_rcpt"/>
</dbReference>
<evidence type="ECO:0000256" key="1">
    <source>
        <dbReference type="ARBA" id="ARBA00004141"/>
    </source>
</evidence>
<dbReference type="FunFam" id="3.40.50.2300:FF:000081">
    <property type="entry name" value="Glutamate receptor"/>
    <property type="match status" value="1"/>
</dbReference>
<keyword evidence="5" id="KW-0406">Ion transport</keyword>
<name>A0A9D5D5S0_9LILI</name>
<keyword evidence="3" id="KW-0812">Transmembrane</keyword>
<reference evidence="13" key="1">
    <citation type="submission" date="2021-03" db="EMBL/GenBank/DDBJ databases">
        <authorList>
            <person name="Li Z."/>
            <person name="Yang C."/>
        </authorList>
    </citation>
    <scope>NUCLEOTIDE SEQUENCE</scope>
    <source>
        <strain evidence="13">Dzin_1.0</strain>
        <tissue evidence="13">Leaf</tissue>
    </source>
</reference>
<keyword evidence="14" id="KW-1185">Reference proteome</keyword>
<keyword evidence="6" id="KW-0472">Membrane</keyword>
<feature type="domain" description="Receptor ligand binding region" evidence="11">
    <location>
        <begin position="2"/>
        <end position="252"/>
    </location>
</feature>
<feature type="domain" description="Ionotropic glutamate receptor L-glutamate and glycine-binding" evidence="12">
    <location>
        <begin position="309"/>
        <end position="397"/>
    </location>
</feature>
<dbReference type="InterPro" id="IPR028082">
    <property type="entry name" value="Peripla_BP_I"/>
</dbReference>